<name>A0A9D4JM57_DREPO</name>
<protein>
    <submittedName>
        <fullName evidence="1">Uncharacterized protein</fullName>
    </submittedName>
</protein>
<comment type="caution">
    <text evidence="1">The sequence shown here is derived from an EMBL/GenBank/DDBJ whole genome shotgun (WGS) entry which is preliminary data.</text>
</comment>
<accession>A0A9D4JM57</accession>
<keyword evidence="2" id="KW-1185">Reference proteome</keyword>
<gene>
    <name evidence="1" type="ORF">DPMN_142391</name>
</gene>
<proteinExistence type="predicted"/>
<evidence type="ECO:0000313" key="1">
    <source>
        <dbReference type="EMBL" id="KAH3813918.1"/>
    </source>
</evidence>
<evidence type="ECO:0000313" key="2">
    <source>
        <dbReference type="Proteomes" id="UP000828390"/>
    </source>
</evidence>
<reference evidence="1" key="2">
    <citation type="submission" date="2020-11" db="EMBL/GenBank/DDBJ databases">
        <authorList>
            <person name="McCartney M.A."/>
            <person name="Auch B."/>
            <person name="Kono T."/>
            <person name="Mallez S."/>
            <person name="Becker A."/>
            <person name="Gohl D.M."/>
            <person name="Silverstein K.A.T."/>
            <person name="Koren S."/>
            <person name="Bechman K.B."/>
            <person name="Herman A."/>
            <person name="Abrahante J.E."/>
            <person name="Garbe J."/>
        </authorList>
    </citation>
    <scope>NUCLEOTIDE SEQUENCE</scope>
    <source>
        <strain evidence="1">Duluth1</strain>
        <tissue evidence="1">Whole animal</tissue>
    </source>
</reference>
<reference evidence="1" key="1">
    <citation type="journal article" date="2019" name="bioRxiv">
        <title>The Genome of the Zebra Mussel, Dreissena polymorpha: A Resource for Invasive Species Research.</title>
        <authorList>
            <person name="McCartney M.A."/>
            <person name="Auch B."/>
            <person name="Kono T."/>
            <person name="Mallez S."/>
            <person name="Zhang Y."/>
            <person name="Obille A."/>
            <person name="Becker A."/>
            <person name="Abrahante J.E."/>
            <person name="Garbe J."/>
            <person name="Badalamenti J.P."/>
            <person name="Herman A."/>
            <person name="Mangelson H."/>
            <person name="Liachko I."/>
            <person name="Sullivan S."/>
            <person name="Sone E.D."/>
            <person name="Koren S."/>
            <person name="Silverstein K.A.T."/>
            <person name="Beckman K.B."/>
            <person name="Gohl D.M."/>
        </authorList>
    </citation>
    <scope>NUCLEOTIDE SEQUENCE</scope>
    <source>
        <strain evidence="1">Duluth1</strain>
        <tissue evidence="1">Whole animal</tissue>
    </source>
</reference>
<organism evidence="1 2">
    <name type="scientific">Dreissena polymorpha</name>
    <name type="common">Zebra mussel</name>
    <name type="synonym">Mytilus polymorpha</name>
    <dbReference type="NCBI Taxonomy" id="45954"/>
    <lineage>
        <taxon>Eukaryota</taxon>
        <taxon>Metazoa</taxon>
        <taxon>Spiralia</taxon>
        <taxon>Lophotrochozoa</taxon>
        <taxon>Mollusca</taxon>
        <taxon>Bivalvia</taxon>
        <taxon>Autobranchia</taxon>
        <taxon>Heteroconchia</taxon>
        <taxon>Euheterodonta</taxon>
        <taxon>Imparidentia</taxon>
        <taxon>Neoheterodontei</taxon>
        <taxon>Myida</taxon>
        <taxon>Dreissenoidea</taxon>
        <taxon>Dreissenidae</taxon>
        <taxon>Dreissena</taxon>
    </lineage>
</organism>
<dbReference type="EMBL" id="JAIWYP010000006">
    <property type="protein sequence ID" value="KAH3813918.1"/>
    <property type="molecule type" value="Genomic_DNA"/>
</dbReference>
<sequence length="54" mass="5931">MKTFQPTYGVVLESQPRTQARYTLDYDEVNMHSQPGAGASGYTASRSMAEVNMG</sequence>
<dbReference type="AlphaFoldDB" id="A0A9D4JM57"/>
<dbReference type="Proteomes" id="UP000828390">
    <property type="component" value="Unassembled WGS sequence"/>
</dbReference>